<accession>A0ABT0PK64</accession>
<feature type="domain" description="TssC1 N-terminal" evidence="1">
    <location>
        <begin position="64"/>
        <end position="371"/>
    </location>
</feature>
<gene>
    <name evidence="3" type="primary">tssC</name>
    <name evidence="3" type="ORF">M3P05_14345</name>
</gene>
<keyword evidence="4" id="KW-1185">Reference proteome</keyword>
<dbReference type="PANTHER" id="PTHR35565">
    <property type="entry name" value="CYTOPLASMIC PROTEIN-RELATED"/>
    <property type="match status" value="1"/>
</dbReference>
<dbReference type="PANTHER" id="PTHR35565:SF3">
    <property type="entry name" value="TYPE VI SECRETION SYSTEM SHEATH PROTEIN TSSC1"/>
    <property type="match status" value="1"/>
</dbReference>
<dbReference type="EMBL" id="JAMFLX010000020">
    <property type="protein sequence ID" value="MCL6271102.1"/>
    <property type="molecule type" value="Genomic_DNA"/>
</dbReference>
<name>A0ABT0PK64_9GAMM</name>
<feature type="domain" description="TssC1 C-terminal" evidence="2">
    <location>
        <begin position="381"/>
        <end position="490"/>
    </location>
</feature>
<comment type="caution">
    <text evidence="3">The sequence shown here is derived from an EMBL/GenBank/DDBJ whole genome shotgun (WGS) entry which is preliminary data.</text>
</comment>
<evidence type="ECO:0000259" key="1">
    <source>
        <dbReference type="Pfam" id="PF05943"/>
    </source>
</evidence>
<dbReference type="InterPro" id="IPR044031">
    <property type="entry name" value="TssC1_N"/>
</dbReference>
<proteinExistence type="predicted"/>
<evidence type="ECO:0000259" key="2">
    <source>
        <dbReference type="Pfam" id="PF18945"/>
    </source>
</evidence>
<dbReference type="RefSeq" id="WP_249700446.1">
    <property type="nucleotide sequence ID" value="NZ_JAMFLX010000020.1"/>
</dbReference>
<evidence type="ECO:0000313" key="3">
    <source>
        <dbReference type="EMBL" id="MCL6271102.1"/>
    </source>
</evidence>
<reference evidence="3 4" key="1">
    <citation type="submission" date="2022-05" db="EMBL/GenBank/DDBJ databases">
        <authorList>
            <person name="Park J.-S."/>
        </authorList>
    </citation>
    <scope>NUCLEOTIDE SEQUENCE [LARGE SCALE GENOMIC DNA]</scope>
    <source>
        <strain evidence="3 4">2012CJ34-2</strain>
    </source>
</reference>
<dbReference type="Pfam" id="PF05943">
    <property type="entry name" value="VipB"/>
    <property type="match status" value="1"/>
</dbReference>
<dbReference type="Pfam" id="PF18945">
    <property type="entry name" value="VipB_2"/>
    <property type="match status" value="1"/>
</dbReference>
<protein>
    <submittedName>
        <fullName evidence="3">Type VI secretion system contractile sheath large subunit</fullName>
    </submittedName>
</protein>
<sequence>MAEAKEQAAGEAGAAEEVGFLDQAIAATSYTPPDATKEMLSAFTEQALEGSVVWDRNLTQTIESAVAAIDAQISQQLSAIMHADDFRELEGSWRGLNKLVKESETGSDLKIRVFDVGREELLDQFESAPAIDRSLFFNKYYQHEFGTAGGEPYGALIGDFYFSHDEEDVALLRYLGEVCASSHCPFITGTSPKVFEYSDYQMFNEGRPVAAGFDAPAYASWNAFRGSEDSRYICMTLPKTLARLPYGKATSPVKSFDFEEFQLDAAGDPIPGSQDDFVWSNAAWAMGLNLTRAFTRFGWCTAIRGKENGGMVENLPNFLYTSEAGDRIQQCPTEVNLTDEREKELSDLGFLPLVHYKNSNYAVFMGAQTIQKPKTYTDPSATANAAISARLPYIMASSRIAHYLKVMGRDQIGSHKTPEDVQKYLSTWMGQYVNANALGDEARATHPLREAKISVVEQPGRPGSYSAVAYMRPWLQMEELTTSLRMVAEIPG</sequence>
<dbReference type="InterPro" id="IPR044032">
    <property type="entry name" value="TssC1_C"/>
</dbReference>
<evidence type="ECO:0000313" key="4">
    <source>
        <dbReference type="Proteomes" id="UP001203338"/>
    </source>
</evidence>
<dbReference type="InterPro" id="IPR010269">
    <property type="entry name" value="T6SS_TssC-like"/>
</dbReference>
<organism evidence="3 4">
    <name type="scientific">Parendozoicomonas callyspongiae</name>
    <dbReference type="NCBI Taxonomy" id="2942213"/>
    <lineage>
        <taxon>Bacteria</taxon>
        <taxon>Pseudomonadati</taxon>
        <taxon>Pseudomonadota</taxon>
        <taxon>Gammaproteobacteria</taxon>
        <taxon>Oceanospirillales</taxon>
        <taxon>Endozoicomonadaceae</taxon>
        <taxon>Parendozoicomonas</taxon>
    </lineage>
</organism>
<dbReference type="Proteomes" id="UP001203338">
    <property type="component" value="Unassembled WGS sequence"/>
</dbReference>
<dbReference type="NCBIfam" id="TIGR03355">
    <property type="entry name" value="VI_chp_2"/>
    <property type="match status" value="1"/>
</dbReference>